<keyword evidence="15" id="KW-1185">Reference proteome</keyword>
<dbReference type="AlphaFoldDB" id="A0A168HXZ9"/>
<dbReference type="InterPro" id="IPR001357">
    <property type="entry name" value="BRCT_dom"/>
</dbReference>
<evidence type="ECO:0000256" key="3">
    <source>
        <dbReference type="ARBA" id="ARBA00022723"/>
    </source>
</evidence>
<dbReference type="GO" id="GO:0000724">
    <property type="term" value="P:double-strand break repair via homologous recombination"/>
    <property type="evidence" value="ECO:0007669"/>
    <property type="project" value="TreeGrafter"/>
</dbReference>
<feature type="domain" description="RING-type" evidence="12">
    <location>
        <begin position="15"/>
        <end position="54"/>
    </location>
</feature>
<dbReference type="CDD" id="cd17720">
    <property type="entry name" value="BRCT_Bard1_rpt2"/>
    <property type="match status" value="1"/>
</dbReference>
<dbReference type="Pfam" id="PF16589">
    <property type="entry name" value="BRCT_2"/>
    <property type="match status" value="1"/>
</dbReference>
<dbReference type="InterPro" id="IPR001876">
    <property type="entry name" value="Znf_RanBP2"/>
</dbReference>
<dbReference type="PROSITE" id="PS01358">
    <property type="entry name" value="ZF_RANBP2_1"/>
    <property type="match status" value="1"/>
</dbReference>
<proteinExistence type="predicted"/>
<evidence type="ECO:0000256" key="11">
    <source>
        <dbReference type="SAM" id="MobiDB-lite"/>
    </source>
</evidence>
<dbReference type="InterPro" id="IPR013083">
    <property type="entry name" value="Znf_RING/FYVE/PHD"/>
</dbReference>
<evidence type="ECO:0000256" key="1">
    <source>
        <dbReference type="ARBA" id="ARBA00004123"/>
    </source>
</evidence>
<dbReference type="PROSITE" id="PS50172">
    <property type="entry name" value="BRCT"/>
    <property type="match status" value="2"/>
</dbReference>
<evidence type="ECO:0000259" key="13">
    <source>
        <dbReference type="PROSITE" id="PS50172"/>
    </source>
</evidence>
<evidence type="ECO:0000256" key="9">
    <source>
        <dbReference type="ARBA" id="ARBA00023242"/>
    </source>
</evidence>
<sequence>MEAEFATNTEDCLECFLCANPFLQTTTIAECGHRFCCKCIQEALAKDPACPKCQKPADIKNLAADARLDNVIAYVDMLKNELLTHPLTPLTLSLRQQRPQMTSHSDNTAGETAEEYQLEETSSDIIPSAEEIEESFSRKRKLAGTEDTQTTVNEEDDFEGEFNDSLLESATQEAKRFKPSESTVAAQQQQQQPKLTDDDEKKRLLNPKNMLDDMWSFPQDDNHATTQSQSQGNESGAMASVSGNSESEATQTEQQSAAEDSALAAEPMSQSTQSAVINKASKDFIPDTAYSDSEDNADSSDMWQCSNCQFENRVHMQTCAFCRFFRNHNAIILLPLAEASQEPLAASTAAPPAAPKEPYKMTVAGDEQDAPMDGTFTVPKTRQRASSTSRKEVHIIYTGLTAADEKKLDKIKEEADLTLKIVIHYQMRDFADVTHVITSVDKKHLCKRTLKYLQGVLKGKWIVDPQWVIDSTKSKKWQAEDKYEVQGDHLTGKTHAPKLARQSQQEEPLFHDMKFYLFGDFTGKHNKNDLLILCKAGGAKILNRKPPGHAARSKQALDPQEPIVIYCADQQKKKKPVWLNQCQVRDPQWIIDCISKYKVE</sequence>
<feature type="compositionally biased region" description="Acidic residues" evidence="11">
    <location>
        <begin position="153"/>
        <end position="162"/>
    </location>
</feature>
<dbReference type="GO" id="GO:0045944">
    <property type="term" value="P:positive regulation of transcription by RNA polymerase II"/>
    <property type="evidence" value="ECO:0007669"/>
    <property type="project" value="TreeGrafter"/>
</dbReference>
<evidence type="ECO:0000259" key="12">
    <source>
        <dbReference type="PROSITE" id="PS50089"/>
    </source>
</evidence>
<evidence type="ECO:0000313" key="15">
    <source>
        <dbReference type="Proteomes" id="UP000077051"/>
    </source>
</evidence>
<keyword evidence="9" id="KW-0539">Nucleus</keyword>
<name>A0A168HXZ9_MUCCL</name>
<reference evidence="14 15" key="1">
    <citation type="submission" date="2015-06" db="EMBL/GenBank/DDBJ databases">
        <title>Expansion of signal transduction pathways in fungi by whole-genome duplication.</title>
        <authorList>
            <consortium name="DOE Joint Genome Institute"/>
            <person name="Corrochano L.M."/>
            <person name="Kuo A."/>
            <person name="Marcet-Houben M."/>
            <person name="Polaino S."/>
            <person name="Salamov A."/>
            <person name="Villalobos J.M."/>
            <person name="Alvarez M.I."/>
            <person name="Avalos J."/>
            <person name="Benito E.P."/>
            <person name="Benoit I."/>
            <person name="Burger G."/>
            <person name="Camino L.P."/>
            <person name="Canovas D."/>
            <person name="Cerda-Olmedo E."/>
            <person name="Cheng J.-F."/>
            <person name="Dominguez A."/>
            <person name="Elias M."/>
            <person name="Eslava A.P."/>
            <person name="Glaser F."/>
            <person name="Grimwood J."/>
            <person name="Gutierrez G."/>
            <person name="Heitman J."/>
            <person name="Henrissat B."/>
            <person name="Iturriaga E.A."/>
            <person name="Lang B.F."/>
            <person name="Lavin J.L."/>
            <person name="Lee S."/>
            <person name="Li W."/>
            <person name="Lindquist E."/>
            <person name="Lopez-Garcia S."/>
            <person name="Luque E.M."/>
            <person name="Marcos A.T."/>
            <person name="Martin J."/>
            <person name="Mccluskey K."/>
            <person name="Medina H.R."/>
            <person name="Miralles-Duran A."/>
            <person name="Miyazaki A."/>
            <person name="Munoz-Torres E."/>
            <person name="Oguiza J.A."/>
            <person name="Ohm R."/>
            <person name="Olmedo M."/>
            <person name="Orejas M."/>
            <person name="Ortiz-Castellanos L."/>
            <person name="Pisabarro A.G."/>
            <person name="Rodriguez-Romero J."/>
            <person name="Ruiz-Herrera J."/>
            <person name="Ruiz-Vazquez R."/>
            <person name="Sanz C."/>
            <person name="Schackwitz W."/>
            <person name="Schmutz J."/>
            <person name="Shahriari M."/>
            <person name="Shelest E."/>
            <person name="Silva-Franco F."/>
            <person name="Soanes D."/>
            <person name="Syed K."/>
            <person name="Tagua V.G."/>
            <person name="Talbot N.J."/>
            <person name="Thon M."/>
            <person name="De Vries R.P."/>
            <person name="Wiebenga A."/>
            <person name="Yadav J.S."/>
            <person name="Braun E.L."/>
            <person name="Baker S."/>
            <person name="Garre V."/>
            <person name="Horwitz B."/>
            <person name="Torres-Martinez S."/>
            <person name="Idnurm A."/>
            <person name="Herrera-Estrella A."/>
            <person name="Gabaldon T."/>
            <person name="Grigoriev I.V."/>
        </authorList>
    </citation>
    <scope>NUCLEOTIDE SEQUENCE [LARGE SCALE GENOMIC DNA]</scope>
    <source>
        <strain evidence="14 15">CBS 277.49</strain>
    </source>
</reference>
<dbReference type="SUPFAM" id="SSF52113">
    <property type="entry name" value="BRCT domain"/>
    <property type="match status" value="2"/>
</dbReference>
<dbReference type="PANTHER" id="PTHR13763">
    <property type="entry name" value="BREAST CANCER TYPE 1 SUSCEPTIBILITY PROTEIN BRCA1"/>
    <property type="match status" value="1"/>
</dbReference>
<feature type="region of interest" description="Disordered" evidence="11">
    <location>
        <begin position="94"/>
        <end position="274"/>
    </location>
</feature>
<comment type="caution">
    <text evidence="14">The sequence shown here is derived from an EMBL/GenBank/DDBJ whole genome shotgun (WGS) entry which is preliminary data.</text>
</comment>
<dbReference type="InterPro" id="IPR036420">
    <property type="entry name" value="BRCT_dom_sf"/>
</dbReference>
<dbReference type="PROSITE" id="PS00518">
    <property type="entry name" value="ZF_RING_1"/>
    <property type="match status" value="1"/>
</dbReference>
<feature type="compositionally biased region" description="Polar residues" evidence="11">
    <location>
        <begin position="241"/>
        <end position="258"/>
    </location>
</feature>
<evidence type="ECO:0000256" key="5">
    <source>
        <dbReference type="ARBA" id="ARBA00022763"/>
    </source>
</evidence>
<dbReference type="Gene3D" id="3.30.40.10">
    <property type="entry name" value="Zinc/RING finger domain, C3HC4 (zinc finger)"/>
    <property type="match status" value="1"/>
</dbReference>
<organism evidence="14 15">
    <name type="scientific">Mucor lusitanicus CBS 277.49</name>
    <dbReference type="NCBI Taxonomy" id="747725"/>
    <lineage>
        <taxon>Eukaryota</taxon>
        <taxon>Fungi</taxon>
        <taxon>Fungi incertae sedis</taxon>
        <taxon>Mucoromycota</taxon>
        <taxon>Mucoromycotina</taxon>
        <taxon>Mucoromycetes</taxon>
        <taxon>Mucorales</taxon>
        <taxon>Mucorineae</taxon>
        <taxon>Mucoraceae</taxon>
        <taxon>Mucor</taxon>
    </lineage>
</organism>
<keyword evidence="7" id="KW-0862">Zinc</keyword>
<comment type="subcellular location">
    <subcellularLocation>
        <location evidence="1">Nucleus</location>
    </subcellularLocation>
</comment>
<feature type="compositionally biased region" description="Polar residues" evidence="11">
    <location>
        <begin position="224"/>
        <end position="234"/>
    </location>
</feature>
<dbReference type="VEuPathDB" id="FungiDB:MUCCIDRAFT_114507"/>
<dbReference type="EMBL" id="AMYB01000008">
    <property type="protein sequence ID" value="OAC99322.1"/>
    <property type="molecule type" value="Genomic_DNA"/>
</dbReference>
<dbReference type="STRING" id="747725.A0A168HXZ9"/>
<evidence type="ECO:0000256" key="7">
    <source>
        <dbReference type="ARBA" id="ARBA00022833"/>
    </source>
</evidence>
<keyword evidence="6 10" id="KW-0863">Zinc-finger</keyword>
<evidence type="ECO:0000256" key="8">
    <source>
        <dbReference type="ARBA" id="ARBA00023204"/>
    </source>
</evidence>
<dbReference type="SMART" id="SM00184">
    <property type="entry name" value="RING"/>
    <property type="match status" value="1"/>
</dbReference>
<dbReference type="SUPFAM" id="SSF57850">
    <property type="entry name" value="RING/U-box"/>
    <property type="match status" value="1"/>
</dbReference>
<dbReference type="SMART" id="SM00292">
    <property type="entry name" value="BRCT"/>
    <property type="match status" value="2"/>
</dbReference>
<evidence type="ECO:0000256" key="4">
    <source>
        <dbReference type="ARBA" id="ARBA00022737"/>
    </source>
</evidence>
<feature type="domain" description="BRCT" evidence="13">
    <location>
        <begin position="432"/>
        <end position="485"/>
    </location>
</feature>
<feature type="compositionally biased region" description="Polar residues" evidence="11">
    <location>
        <begin position="95"/>
        <end position="110"/>
    </location>
</feature>
<dbReference type="Gene3D" id="3.40.50.10190">
    <property type="entry name" value="BRCT domain"/>
    <property type="match status" value="2"/>
</dbReference>
<evidence type="ECO:0000256" key="10">
    <source>
        <dbReference type="PROSITE-ProRule" id="PRU00175"/>
    </source>
</evidence>
<evidence type="ECO:0000256" key="2">
    <source>
        <dbReference type="ARBA" id="ARBA00017887"/>
    </source>
</evidence>
<dbReference type="PROSITE" id="PS50089">
    <property type="entry name" value="ZF_RING_2"/>
    <property type="match status" value="1"/>
</dbReference>
<dbReference type="GO" id="GO:0008270">
    <property type="term" value="F:zinc ion binding"/>
    <property type="evidence" value="ECO:0007669"/>
    <property type="project" value="UniProtKB-KW"/>
</dbReference>
<dbReference type="InterPro" id="IPR001841">
    <property type="entry name" value="Znf_RING"/>
</dbReference>
<feature type="domain" description="BRCT" evidence="13">
    <location>
        <begin position="505"/>
        <end position="600"/>
    </location>
</feature>
<dbReference type="Pfam" id="PF00533">
    <property type="entry name" value="BRCT"/>
    <property type="match status" value="1"/>
</dbReference>
<protein>
    <recommendedName>
        <fullName evidence="2">RanBP-type and C3HC4-type zinc finger-containing protein 1</fullName>
    </recommendedName>
</protein>
<dbReference type="GO" id="GO:0004842">
    <property type="term" value="F:ubiquitin-protein transferase activity"/>
    <property type="evidence" value="ECO:0007669"/>
    <property type="project" value="TreeGrafter"/>
</dbReference>
<dbReference type="PANTHER" id="PTHR13763:SF0">
    <property type="entry name" value="BREAST CANCER TYPE 1 SUSCEPTIBILITY PROTEIN"/>
    <property type="match status" value="1"/>
</dbReference>
<keyword evidence="8" id="KW-0234">DNA repair</keyword>
<gene>
    <name evidence="14" type="ORF">MUCCIDRAFT_114507</name>
</gene>
<feature type="compositionally biased region" description="Acidic residues" evidence="11">
    <location>
        <begin position="112"/>
        <end position="122"/>
    </location>
</feature>
<keyword evidence="3" id="KW-0479">Metal-binding</keyword>
<accession>A0A168HXZ9</accession>
<dbReference type="OrthoDB" id="549017at2759"/>
<dbReference type="GO" id="GO:0005634">
    <property type="term" value="C:nucleus"/>
    <property type="evidence" value="ECO:0007669"/>
    <property type="project" value="UniProtKB-SubCell"/>
</dbReference>
<evidence type="ECO:0000256" key="6">
    <source>
        <dbReference type="ARBA" id="ARBA00022771"/>
    </source>
</evidence>
<dbReference type="Pfam" id="PF13923">
    <property type="entry name" value="zf-C3HC4_2"/>
    <property type="match status" value="1"/>
</dbReference>
<evidence type="ECO:0000313" key="14">
    <source>
        <dbReference type="EMBL" id="OAC99322.1"/>
    </source>
</evidence>
<keyword evidence="4" id="KW-0677">Repeat</keyword>
<dbReference type="Proteomes" id="UP000077051">
    <property type="component" value="Unassembled WGS sequence"/>
</dbReference>
<keyword evidence="5" id="KW-0227">DNA damage</keyword>
<dbReference type="InterPro" id="IPR017907">
    <property type="entry name" value="Znf_RING_CS"/>
</dbReference>
<dbReference type="InterPro" id="IPR031099">
    <property type="entry name" value="BRCA1-associated"/>
</dbReference>